<evidence type="ECO:0000256" key="1">
    <source>
        <dbReference type="ARBA" id="ARBA00008226"/>
    </source>
</evidence>
<accession>A0A9R0IWW3</accession>
<dbReference type="InterPro" id="IPR041715">
    <property type="entry name" value="HisRS-like_core"/>
</dbReference>
<dbReference type="FunFam" id="3.30.930.10:FF:000061">
    <property type="entry name" value="Histidine--tRNA ligase, cytoplasmic"/>
    <property type="match status" value="1"/>
</dbReference>
<dbReference type="EC" id="6.1.1.21" evidence="2"/>
<dbReference type="Proteomes" id="UP000813463">
    <property type="component" value="Chromosome 2"/>
</dbReference>
<dbReference type="SUPFAM" id="SSF52954">
    <property type="entry name" value="Class II aaRS ABD-related"/>
    <property type="match status" value="1"/>
</dbReference>
<evidence type="ECO:0000259" key="11">
    <source>
        <dbReference type="PROSITE" id="PS50862"/>
    </source>
</evidence>
<dbReference type="CDD" id="cd00773">
    <property type="entry name" value="HisRS-like_core"/>
    <property type="match status" value="1"/>
</dbReference>
<keyword evidence="6" id="KW-0067">ATP-binding</keyword>
<evidence type="ECO:0000256" key="4">
    <source>
        <dbReference type="ARBA" id="ARBA00022598"/>
    </source>
</evidence>
<dbReference type="GO" id="GO:0005524">
    <property type="term" value="F:ATP binding"/>
    <property type="evidence" value="ECO:0007669"/>
    <property type="project" value="UniProtKB-KW"/>
</dbReference>
<name>A0A9R0IWW3_SPIOL</name>
<dbReference type="Pfam" id="PF03129">
    <property type="entry name" value="HGTP_anticodon"/>
    <property type="match status" value="1"/>
</dbReference>
<evidence type="ECO:0000256" key="9">
    <source>
        <dbReference type="ARBA" id="ARBA00030619"/>
    </source>
</evidence>
<evidence type="ECO:0000256" key="5">
    <source>
        <dbReference type="ARBA" id="ARBA00022741"/>
    </source>
</evidence>
<dbReference type="InterPro" id="IPR004154">
    <property type="entry name" value="Anticodon-bd"/>
</dbReference>
<proteinExistence type="inferred from homology"/>
<evidence type="ECO:0000256" key="10">
    <source>
        <dbReference type="ARBA" id="ARBA00047639"/>
    </source>
</evidence>
<dbReference type="NCBIfam" id="TIGR00442">
    <property type="entry name" value="hisS"/>
    <property type="match status" value="1"/>
</dbReference>
<keyword evidence="7" id="KW-0648">Protein biosynthesis</keyword>
<evidence type="ECO:0000256" key="3">
    <source>
        <dbReference type="ARBA" id="ARBA00015302"/>
    </source>
</evidence>
<evidence type="ECO:0000256" key="8">
    <source>
        <dbReference type="ARBA" id="ARBA00023146"/>
    </source>
</evidence>
<dbReference type="KEGG" id="soe:110796149"/>
<dbReference type="GO" id="GO:0005829">
    <property type="term" value="C:cytosol"/>
    <property type="evidence" value="ECO:0000318"/>
    <property type="project" value="GO_Central"/>
</dbReference>
<dbReference type="PANTHER" id="PTHR11476:SF7">
    <property type="entry name" value="HISTIDINE--TRNA LIGASE"/>
    <property type="match status" value="1"/>
</dbReference>
<evidence type="ECO:0000313" key="12">
    <source>
        <dbReference type="Proteomes" id="UP000813463"/>
    </source>
</evidence>
<dbReference type="InterPro" id="IPR006195">
    <property type="entry name" value="aa-tRNA-synth_II"/>
</dbReference>
<keyword evidence="4 13" id="KW-0436">Ligase</keyword>
<dbReference type="GeneID" id="110796149"/>
<evidence type="ECO:0000256" key="6">
    <source>
        <dbReference type="ARBA" id="ARBA00022840"/>
    </source>
</evidence>
<organism evidence="12 13">
    <name type="scientific">Spinacia oleracea</name>
    <name type="common">Spinach</name>
    <dbReference type="NCBI Taxonomy" id="3562"/>
    <lineage>
        <taxon>Eukaryota</taxon>
        <taxon>Viridiplantae</taxon>
        <taxon>Streptophyta</taxon>
        <taxon>Embryophyta</taxon>
        <taxon>Tracheophyta</taxon>
        <taxon>Spermatophyta</taxon>
        <taxon>Magnoliopsida</taxon>
        <taxon>eudicotyledons</taxon>
        <taxon>Gunneridae</taxon>
        <taxon>Pentapetalae</taxon>
        <taxon>Caryophyllales</taxon>
        <taxon>Chenopodiaceae</taxon>
        <taxon>Chenopodioideae</taxon>
        <taxon>Anserineae</taxon>
        <taxon>Spinacia</taxon>
    </lineage>
</organism>
<dbReference type="GO" id="GO:0003723">
    <property type="term" value="F:RNA binding"/>
    <property type="evidence" value="ECO:0000318"/>
    <property type="project" value="GO_Central"/>
</dbReference>
<keyword evidence="5" id="KW-0547">Nucleotide-binding</keyword>
<comment type="catalytic activity">
    <reaction evidence="10">
        <text>tRNA(His) + L-histidine + ATP = L-histidyl-tRNA(His) + AMP + diphosphate + H(+)</text>
        <dbReference type="Rhea" id="RHEA:17313"/>
        <dbReference type="Rhea" id="RHEA-COMP:9665"/>
        <dbReference type="Rhea" id="RHEA-COMP:9689"/>
        <dbReference type="ChEBI" id="CHEBI:15378"/>
        <dbReference type="ChEBI" id="CHEBI:30616"/>
        <dbReference type="ChEBI" id="CHEBI:33019"/>
        <dbReference type="ChEBI" id="CHEBI:57595"/>
        <dbReference type="ChEBI" id="CHEBI:78442"/>
        <dbReference type="ChEBI" id="CHEBI:78527"/>
        <dbReference type="ChEBI" id="CHEBI:456215"/>
        <dbReference type="EC" id="6.1.1.21"/>
    </reaction>
</comment>
<dbReference type="GO" id="GO:0006427">
    <property type="term" value="P:histidyl-tRNA aminoacylation"/>
    <property type="evidence" value="ECO:0000318"/>
    <property type="project" value="GO_Central"/>
</dbReference>
<dbReference type="SUPFAM" id="SSF48557">
    <property type="entry name" value="L-aspartase-like"/>
    <property type="match status" value="1"/>
</dbReference>
<dbReference type="OrthoDB" id="1906957at2759"/>
<feature type="domain" description="Aminoacyl-transfer RNA synthetases class-II family profile" evidence="11">
    <location>
        <begin position="422"/>
        <end position="793"/>
    </location>
</feature>
<dbReference type="SUPFAM" id="SSF55681">
    <property type="entry name" value="Class II aaRS and biotin synthetases"/>
    <property type="match status" value="1"/>
</dbReference>
<dbReference type="Pfam" id="PF13393">
    <property type="entry name" value="tRNA-synt_His"/>
    <property type="match status" value="1"/>
</dbReference>
<dbReference type="PANTHER" id="PTHR11476">
    <property type="entry name" value="HISTIDYL-TRNA SYNTHETASE"/>
    <property type="match status" value="1"/>
</dbReference>
<dbReference type="PROSITE" id="PS50862">
    <property type="entry name" value="AA_TRNA_LIGASE_II"/>
    <property type="match status" value="1"/>
</dbReference>
<gene>
    <name evidence="13" type="primary">LOC110796149</name>
</gene>
<dbReference type="HAMAP" id="MF_00127">
    <property type="entry name" value="His_tRNA_synth"/>
    <property type="match status" value="1"/>
</dbReference>
<dbReference type="GO" id="GO:0005739">
    <property type="term" value="C:mitochondrion"/>
    <property type="evidence" value="ECO:0000318"/>
    <property type="project" value="GO_Central"/>
</dbReference>
<dbReference type="GO" id="GO:0032543">
    <property type="term" value="P:mitochondrial translation"/>
    <property type="evidence" value="ECO:0000318"/>
    <property type="project" value="GO_Central"/>
</dbReference>
<comment type="similarity">
    <text evidence="1">Belongs to the class-II aminoacyl-tRNA synthetase family.</text>
</comment>
<dbReference type="Gene3D" id="3.30.930.10">
    <property type="entry name" value="Bira Bifunctional Protein, Domain 2"/>
    <property type="match status" value="1"/>
</dbReference>
<evidence type="ECO:0000313" key="13">
    <source>
        <dbReference type="RefSeq" id="XP_021856876.1"/>
    </source>
</evidence>
<reference evidence="12" key="1">
    <citation type="journal article" date="2021" name="Nat. Commun.">
        <title>Genomic analyses provide insights into spinach domestication and the genetic basis of agronomic traits.</title>
        <authorList>
            <person name="Cai X."/>
            <person name="Sun X."/>
            <person name="Xu C."/>
            <person name="Sun H."/>
            <person name="Wang X."/>
            <person name="Ge C."/>
            <person name="Zhang Z."/>
            <person name="Wang Q."/>
            <person name="Fei Z."/>
            <person name="Jiao C."/>
            <person name="Wang Q."/>
        </authorList>
    </citation>
    <scope>NUCLEOTIDE SEQUENCE [LARGE SCALE GENOMIC DNA]</scope>
    <source>
        <strain evidence="12">cv. Varoflay</strain>
    </source>
</reference>
<dbReference type="InterPro" id="IPR045864">
    <property type="entry name" value="aa-tRNA-synth_II/BPL/LPL"/>
</dbReference>
<keyword evidence="12" id="KW-1185">Reference proteome</keyword>
<dbReference type="InterPro" id="IPR008948">
    <property type="entry name" value="L-Aspartase-like"/>
</dbReference>
<dbReference type="InterPro" id="IPR036621">
    <property type="entry name" value="Anticodon-bd_dom_sf"/>
</dbReference>
<dbReference type="RefSeq" id="XP_021856876.1">
    <property type="nucleotide sequence ID" value="XM_022001184.2"/>
</dbReference>
<dbReference type="Gene3D" id="3.40.50.800">
    <property type="entry name" value="Anticodon-binding domain"/>
    <property type="match status" value="1"/>
</dbReference>
<sequence>MAEMAVITVGGKGSSLSPASVFLVANKLAQVRIDSSILEKLSSSSNNNASPSINYLIEFPQFLTLEEIRASSILLLSKLLLSSSPIRAEIPDLICQTLNSESTSLCFDPINVTEEEKCVLDSCLSVSVLDGVSALLDYGASCLSPVSETMAALSCEASKANVSAFNLVDSGDGKCVKDEAGVASDLKVFLNGSKLTGKVELDAVSSVPEIYGSFRAAVRVLHSMVRVKINSAMKGGIGGAGKAWEPVWMSLASTIRNLGISGLIRADLNVRSIGSEGIQSSLKRLVDEKCPTEQKLEDAYASASKAACEKEYVQLVHNVNNLFGLVMTVVSWEMITSIVSLEGSELLDKNEVVAVSAENVKVAKKSEKKKKVSGKGTMVVLQLIRDRLQGVLVDGADVFTNLQKLADNICSFLDPKVPAFGDFLEKIKEIVESNESRRLPKIPKGTRDFAKEQMTVRDKAFSIITEIFKRHGAMALDTPVFELRETLMGKYGEDSKLIYDLADQGGELCSLRYDLTVPFARHVAMNSLTSFKRYQIAKVYRRDNPSKGRYREFYQCDFDIAGQFEKMGPDFEVVKILTELLDELNIGDYEVKLNHRKLLDGMLDICGVPAEKFRTICSSIDKLDKQSFEQVKKEMVEEKGLLAETADKIGSFVKERGSPLELLLKLKQEGSELFKHEGSALALGELDLLFKLLEKSKCVNKIVFDLSLARGLDYYTGVIFEAVFKGTTQVGSIAAGGRYDNLIGMFGSKQVPSVGASLGIERVFAIMEQNQKDQNQVVRANETQVLVGVVSRPGKSVDDDLILAAELVNELWLAKIKAEYTTVKKVFKIFERAESSGIPFAVMVGVRDLKDGFVKVRDVKTKTEEEIPVDKMVEELQKRLGTSSS</sequence>
<protein>
    <recommendedName>
        <fullName evidence="3">Histidine--tRNA ligase, cytoplasmic</fullName>
        <ecNumber evidence="2">6.1.1.21</ecNumber>
    </recommendedName>
    <alternativeName>
        <fullName evidence="9">Histidyl-tRNA synthetase</fullName>
    </alternativeName>
</protein>
<dbReference type="AlphaFoldDB" id="A0A9R0IWW3"/>
<reference evidence="13" key="2">
    <citation type="submission" date="2025-08" db="UniProtKB">
        <authorList>
            <consortium name="RefSeq"/>
        </authorList>
    </citation>
    <scope>IDENTIFICATION</scope>
    <source>
        <tissue evidence="13">Leaf</tissue>
    </source>
</reference>
<dbReference type="GO" id="GO:0004821">
    <property type="term" value="F:histidine-tRNA ligase activity"/>
    <property type="evidence" value="ECO:0000318"/>
    <property type="project" value="GO_Central"/>
</dbReference>
<evidence type="ECO:0000256" key="7">
    <source>
        <dbReference type="ARBA" id="ARBA00022917"/>
    </source>
</evidence>
<dbReference type="FunFam" id="3.40.50.800:FF:000012">
    <property type="entry name" value="Histidine--tRNA ligase, cytoplasmic"/>
    <property type="match status" value="1"/>
</dbReference>
<dbReference type="InterPro" id="IPR015807">
    <property type="entry name" value="His-tRNA-ligase"/>
</dbReference>
<evidence type="ECO:0000256" key="2">
    <source>
        <dbReference type="ARBA" id="ARBA00012815"/>
    </source>
</evidence>
<keyword evidence="8" id="KW-0030">Aminoacyl-tRNA synthetase</keyword>